<feature type="domain" description="Enhanced disease resistance 4-like N-terminal" evidence="3">
    <location>
        <begin position="9"/>
        <end position="41"/>
    </location>
</feature>
<evidence type="ECO:0000313" key="4">
    <source>
        <dbReference type="EMBL" id="KAJ4971675.1"/>
    </source>
</evidence>
<reference evidence="4" key="1">
    <citation type="journal article" date="2023" name="Plant J.">
        <title>The genome of the king protea, Protea cynaroides.</title>
        <authorList>
            <person name="Chang J."/>
            <person name="Duong T.A."/>
            <person name="Schoeman C."/>
            <person name="Ma X."/>
            <person name="Roodt D."/>
            <person name="Barker N."/>
            <person name="Li Z."/>
            <person name="Van de Peer Y."/>
            <person name="Mizrachi E."/>
        </authorList>
    </citation>
    <scope>NUCLEOTIDE SEQUENCE</scope>
    <source>
        <tissue evidence="4">Young leaves</tissue>
    </source>
</reference>
<accession>A0A9Q0KJL4</accession>
<dbReference type="PANTHER" id="PTHR31105">
    <property type="entry name" value="EXTRA-LARGE G-PROTEIN-LIKE"/>
    <property type="match status" value="1"/>
</dbReference>
<dbReference type="OrthoDB" id="1930285at2759"/>
<feature type="compositionally biased region" description="Polar residues" evidence="1">
    <location>
        <begin position="49"/>
        <end position="62"/>
    </location>
</feature>
<sequence>MASEGTTRVRLVICPNCRKVLPELSELSVYMCGGCGSVLQAKYRKNGKSVRSVSRGQSMQKNQLEHDSEDVKSTSSGQIENHCDTKECSSNPNRKEQIESPNCNIKPSGSWHFLNGLSSGYSECSDLMNGKEQAESMDCSIDPSGRWKFLSRVSSGDSLDLDNGKEQIESIDSKIKRSVSRSFSKEIESDDFSYHEREEKSSEAGWNTDVDENDESQSPHGKLSSRGKSSSFTTQRQSDENNPMKMSFASSNKQWQKSYGISYYESDHDQTRSIETVEASGTTDNWNISEELSSTTRGISKSPTARGSYDGDGSVSSCDGWDDEVPEQPPNLPNRSSFEYQVVADFASDRERPRREDMLMNKKTDYNPEVQHQLRKFLSMRSGEKHGLAVMDGLKWERSRNQARGQVGSPDSDDFDPINNRMRLVRDKSWSGDLIQRDFPTVYENGSPSNYAHNEFLRRTSEYSSSKVDYNEQMALLSKLDELRDQLSRSYNHREMANGRSPARGTQQPPPYYGYGQLDPKVPHYYDANYHKHPHVPLRTGNGGFQKGEFSQMHFSGQGTNGRNHVDYSSDLCFPEDWQGQIQIPSSSPSCNKVPCSGPSGHLCCEPYSSSSATQQKYMASCFTVGYCKMHSHDHGHMVHDVQKKYYQDRHQPVKQHCRPIAGGAPFIICYSCCELLQLPEDFISQKRVHRLRCSSCSRVLKFSLQNRTHIIPYYPNKMEPLYHGSDSEAVSHSTEGDSPFPVLQGNANDKKQPSSSYSEAKLERKNKSVLKTPRNNGKTSIEASESVGASSNMAILKSTTMSPRLFGSRPRLHRLLGYSSLSKIIKRDSSVKL</sequence>
<dbReference type="InterPro" id="IPR021480">
    <property type="entry name" value="Zinc_ribbon_12"/>
</dbReference>
<feature type="compositionally biased region" description="Polar residues" evidence="1">
    <location>
        <begin position="226"/>
        <end position="236"/>
    </location>
</feature>
<feature type="region of interest" description="Disordered" evidence="1">
    <location>
        <begin position="290"/>
        <end position="335"/>
    </location>
</feature>
<organism evidence="4 5">
    <name type="scientific">Protea cynaroides</name>
    <dbReference type="NCBI Taxonomy" id="273540"/>
    <lineage>
        <taxon>Eukaryota</taxon>
        <taxon>Viridiplantae</taxon>
        <taxon>Streptophyta</taxon>
        <taxon>Embryophyta</taxon>
        <taxon>Tracheophyta</taxon>
        <taxon>Spermatophyta</taxon>
        <taxon>Magnoliopsida</taxon>
        <taxon>Proteales</taxon>
        <taxon>Proteaceae</taxon>
        <taxon>Protea</taxon>
    </lineage>
</organism>
<evidence type="ECO:0000313" key="5">
    <source>
        <dbReference type="Proteomes" id="UP001141806"/>
    </source>
</evidence>
<feature type="compositionally biased region" description="Basic and acidic residues" evidence="1">
    <location>
        <begin position="63"/>
        <end position="72"/>
    </location>
</feature>
<keyword evidence="5" id="KW-1185">Reference proteome</keyword>
<dbReference type="AlphaFoldDB" id="A0A9Q0KJL4"/>
<feature type="compositionally biased region" description="Polar residues" evidence="1">
    <location>
        <begin position="290"/>
        <end position="305"/>
    </location>
</feature>
<feature type="compositionally biased region" description="Basic and acidic residues" evidence="1">
    <location>
        <begin position="81"/>
        <end position="98"/>
    </location>
</feature>
<dbReference type="Pfam" id="PF11331">
    <property type="entry name" value="Zn_ribbon_12"/>
    <property type="match status" value="1"/>
</dbReference>
<dbReference type="GO" id="GO:1900150">
    <property type="term" value="P:regulation of defense response to fungus"/>
    <property type="evidence" value="ECO:0007669"/>
    <property type="project" value="InterPro"/>
</dbReference>
<dbReference type="InterPro" id="IPR055126">
    <property type="entry name" value="EDR4-like_N"/>
</dbReference>
<dbReference type="Pfam" id="PF22910">
    <property type="entry name" value="EDR4-like_1st"/>
    <property type="match status" value="1"/>
</dbReference>
<dbReference type="PANTHER" id="PTHR31105:SF38">
    <property type="entry name" value="PROTEIN ENHANCED DISEASE RESISTANCE 4"/>
    <property type="match status" value="1"/>
</dbReference>
<evidence type="ECO:0000259" key="2">
    <source>
        <dbReference type="Pfam" id="PF11331"/>
    </source>
</evidence>
<gene>
    <name evidence="4" type="ORF">NE237_004774</name>
</gene>
<evidence type="ECO:0000259" key="3">
    <source>
        <dbReference type="Pfam" id="PF22910"/>
    </source>
</evidence>
<comment type="caution">
    <text evidence="4">The sequence shown here is derived from an EMBL/GenBank/DDBJ whole genome shotgun (WGS) entry which is preliminary data.</text>
</comment>
<name>A0A9Q0KJL4_9MAGN</name>
<feature type="region of interest" description="Disordered" evidence="1">
    <location>
        <begin position="725"/>
        <end position="786"/>
    </location>
</feature>
<feature type="compositionally biased region" description="Polar residues" evidence="1">
    <location>
        <begin position="774"/>
        <end position="786"/>
    </location>
</feature>
<evidence type="ECO:0000256" key="1">
    <source>
        <dbReference type="SAM" id="MobiDB-lite"/>
    </source>
</evidence>
<feature type="region of interest" description="Disordered" evidence="1">
    <location>
        <begin position="187"/>
        <end position="251"/>
    </location>
</feature>
<feature type="compositionally biased region" description="Basic and acidic residues" evidence="1">
    <location>
        <begin position="187"/>
        <end position="202"/>
    </location>
</feature>
<dbReference type="EMBL" id="JAMYWD010000005">
    <property type="protein sequence ID" value="KAJ4971675.1"/>
    <property type="molecule type" value="Genomic_DNA"/>
</dbReference>
<evidence type="ECO:0008006" key="6">
    <source>
        <dbReference type="Google" id="ProtNLM"/>
    </source>
</evidence>
<feature type="domain" description="Probable zinc-ribbon" evidence="2">
    <location>
        <begin position="662"/>
        <end position="705"/>
    </location>
</feature>
<feature type="region of interest" description="Disordered" evidence="1">
    <location>
        <begin position="49"/>
        <end position="102"/>
    </location>
</feature>
<proteinExistence type="predicted"/>
<dbReference type="Proteomes" id="UP001141806">
    <property type="component" value="Unassembled WGS sequence"/>
</dbReference>
<protein>
    <recommendedName>
        <fullName evidence="6">Zinc-ribbon domain-containing protein</fullName>
    </recommendedName>
</protein>
<dbReference type="InterPro" id="IPR040244">
    <property type="entry name" value="EDR4-like"/>
</dbReference>